<protein>
    <submittedName>
        <fullName evidence="1">Uncharacterized protein</fullName>
    </submittedName>
</protein>
<proteinExistence type="predicted"/>
<reference evidence="1" key="1">
    <citation type="submission" date="2021-01" db="EMBL/GenBank/DDBJ databases">
        <authorList>
            <person name="Corre E."/>
            <person name="Pelletier E."/>
            <person name="Niang G."/>
            <person name="Scheremetjew M."/>
            <person name="Finn R."/>
            <person name="Kale V."/>
            <person name="Holt S."/>
            <person name="Cochrane G."/>
            <person name="Meng A."/>
            <person name="Brown T."/>
            <person name="Cohen L."/>
        </authorList>
    </citation>
    <scope>NUCLEOTIDE SEQUENCE</scope>
    <source>
        <strain evidence="1">UTEX LB 985</strain>
    </source>
</reference>
<name>A0A7S2DEK7_9EUKA</name>
<dbReference type="SUPFAM" id="SSF53649">
    <property type="entry name" value="Alkaline phosphatase-like"/>
    <property type="match status" value="1"/>
</dbReference>
<gene>
    <name evidence="1" type="ORF">CBRE1094_LOCUS16608</name>
</gene>
<dbReference type="AlphaFoldDB" id="A0A7S2DEK7"/>
<dbReference type="InterPro" id="IPR017850">
    <property type="entry name" value="Alkaline_phosphatase_core_sf"/>
</dbReference>
<organism evidence="1">
    <name type="scientific">Haptolina brevifila</name>
    <dbReference type="NCBI Taxonomy" id="156173"/>
    <lineage>
        <taxon>Eukaryota</taxon>
        <taxon>Haptista</taxon>
        <taxon>Haptophyta</taxon>
        <taxon>Prymnesiophyceae</taxon>
        <taxon>Prymnesiales</taxon>
        <taxon>Prymnesiaceae</taxon>
        <taxon>Haptolina</taxon>
    </lineage>
</organism>
<dbReference type="EMBL" id="HBGU01030384">
    <property type="protein sequence ID" value="CAD9452391.1"/>
    <property type="molecule type" value="Transcribed_RNA"/>
</dbReference>
<dbReference type="Gene3D" id="3.30.1120.10">
    <property type="match status" value="1"/>
</dbReference>
<sequence>MLLNDPDGQDVLPGDGGGNMSVLIVDKVDGRRWKLIAGHYGLFDGYWGLGAGYVAFNGSSSNIGTGSNGSQGIDCLDEGPAVTMRMYELIADPTERCNLIHTHPEVKLEMQRRLEAYVSIYRPQQPNSVAYDDSSRSPDSLPEANGGVWAPWLSSSVPTQPCMTGTPTMPVPCTQVIVTPADYSVDPHNLRSERS</sequence>
<accession>A0A7S2DEK7</accession>
<evidence type="ECO:0000313" key="1">
    <source>
        <dbReference type="EMBL" id="CAD9452391.1"/>
    </source>
</evidence>